<sequence>MDIDYAIRKEKPTIIDTSTTAEKALYEQWERSNRLNKALASTLIMKFSSLRLTNVSGVREHIMQMRDIAAQLKILEVEMSDSFLVHFILNTLPQQYGPFKISYNTHKDKWSINELLTMCVQEEGRLKMELGENALMTMKGKDQNKAKKKGKGKIPPQGGIKKVNKCFFCKKKGHMKKGYTKFHKWLEKKGYAKPKVANAK</sequence>
<protein>
    <recommendedName>
        <fullName evidence="3">Retrovirus-related Pol polyprotein from transposon TNT 1-94</fullName>
    </recommendedName>
</protein>
<dbReference type="Proteomes" id="UP000288805">
    <property type="component" value="Unassembled WGS sequence"/>
</dbReference>
<gene>
    <name evidence="1" type="ORF">CK203_042110</name>
</gene>
<dbReference type="Pfam" id="PF14223">
    <property type="entry name" value="Retrotran_gag_2"/>
    <property type="match status" value="1"/>
</dbReference>
<evidence type="ECO:0008006" key="3">
    <source>
        <dbReference type="Google" id="ProtNLM"/>
    </source>
</evidence>
<comment type="caution">
    <text evidence="1">The sequence shown here is derived from an EMBL/GenBank/DDBJ whole genome shotgun (WGS) entry which is preliminary data.</text>
</comment>
<evidence type="ECO:0000313" key="2">
    <source>
        <dbReference type="Proteomes" id="UP000288805"/>
    </source>
</evidence>
<evidence type="ECO:0000313" key="1">
    <source>
        <dbReference type="EMBL" id="RVW83910.1"/>
    </source>
</evidence>
<dbReference type="EMBL" id="QGNW01000222">
    <property type="protein sequence ID" value="RVW83910.1"/>
    <property type="molecule type" value="Genomic_DNA"/>
</dbReference>
<dbReference type="PANTHER" id="PTHR35317:SF23">
    <property type="entry name" value="OS04G0629600 PROTEIN"/>
    <property type="match status" value="1"/>
</dbReference>
<dbReference type="PANTHER" id="PTHR35317">
    <property type="entry name" value="OS04G0629600 PROTEIN"/>
    <property type="match status" value="1"/>
</dbReference>
<name>A0A438HHG7_VITVI</name>
<proteinExistence type="predicted"/>
<organism evidence="1 2">
    <name type="scientific">Vitis vinifera</name>
    <name type="common">Grape</name>
    <dbReference type="NCBI Taxonomy" id="29760"/>
    <lineage>
        <taxon>Eukaryota</taxon>
        <taxon>Viridiplantae</taxon>
        <taxon>Streptophyta</taxon>
        <taxon>Embryophyta</taxon>
        <taxon>Tracheophyta</taxon>
        <taxon>Spermatophyta</taxon>
        <taxon>Magnoliopsida</taxon>
        <taxon>eudicotyledons</taxon>
        <taxon>Gunneridae</taxon>
        <taxon>Pentapetalae</taxon>
        <taxon>rosids</taxon>
        <taxon>Vitales</taxon>
        <taxon>Vitaceae</taxon>
        <taxon>Viteae</taxon>
        <taxon>Vitis</taxon>
    </lineage>
</organism>
<reference evidence="1 2" key="1">
    <citation type="journal article" date="2018" name="PLoS Genet.">
        <title>Population sequencing reveals clonal diversity and ancestral inbreeding in the grapevine cultivar Chardonnay.</title>
        <authorList>
            <person name="Roach M.J."/>
            <person name="Johnson D.L."/>
            <person name="Bohlmann J."/>
            <person name="van Vuuren H.J."/>
            <person name="Jones S.J."/>
            <person name="Pretorius I.S."/>
            <person name="Schmidt S.A."/>
            <person name="Borneman A.R."/>
        </authorList>
    </citation>
    <scope>NUCLEOTIDE SEQUENCE [LARGE SCALE GENOMIC DNA]</scope>
    <source>
        <strain evidence="2">cv. Chardonnay</strain>
        <tissue evidence="1">Leaf</tissue>
    </source>
</reference>
<dbReference type="AlphaFoldDB" id="A0A438HHG7"/>
<accession>A0A438HHG7</accession>